<dbReference type="SUPFAM" id="SSF51679">
    <property type="entry name" value="Bacterial luciferase-like"/>
    <property type="match status" value="1"/>
</dbReference>
<dbReference type="Proteomes" id="UP000287519">
    <property type="component" value="Unassembled WGS sequence"/>
</dbReference>
<feature type="domain" description="Luciferase-like" evidence="5">
    <location>
        <begin position="35"/>
        <end position="212"/>
    </location>
</feature>
<evidence type="ECO:0000256" key="1">
    <source>
        <dbReference type="ARBA" id="ARBA00022630"/>
    </source>
</evidence>
<keyword evidence="1" id="KW-0285">Flavoprotein</keyword>
<dbReference type="GO" id="GO:0046306">
    <property type="term" value="P:alkanesulfonate catabolic process"/>
    <property type="evidence" value="ECO:0007669"/>
    <property type="project" value="TreeGrafter"/>
</dbReference>
<evidence type="ECO:0000256" key="4">
    <source>
        <dbReference type="ARBA" id="ARBA00023033"/>
    </source>
</evidence>
<dbReference type="InterPro" id="IPR011251">
    <property type="entry name" value="Luciferase-like_dom"/>
</dbReference>
<keyword evidence="2" id="KW-0288">FMN</keyword>
<organism evidence="6 7">
    <name type="scientific">Rhodococcus wratislaviensis</name>
    <name type="common">Tsukamurella wratislaviensis</name>
    <dbReference type="NCBI Taxonomy" id="44752"/>
    <lineage>
        <taxon>Bacteria</taxon>
        <taxon>Bacillati</taxon>
        <taxon>Actinomycetota</taxon>
        <taxon>Actinomycetes</taxon>
        <taxon>Mycobacteriales</taxon>
        <taxon>Nocardiaceae</taxon>
        <taxon>Rhodococcus</taxon>
    </lineage>
</organism>
<dbReference type="InterPro" id="IPR050172">
    <property type="entry name" value="SsuD_RutA_monooxygenase"/>
</dbReference>
<keyword evidence="3" id="KW-0560">Oxidoreductase</keyword>
<sequence>MVGEHPAMGPSADSKGRTLNPRDFLMAYNQPPDTPFPAHLPLLAAMAAVTSRIRLIAGATLAPLRHPLLIAKELGTVDLLSQGRLVVVPTVSWQPEEYGALGVDFSQRGKLLDEHLEIWTRLWNDGSPVSFEGANYGFKDIYIEPAPYRPGGPPIWTGGKFFSPWMVRRVVAYGKGLYPIVPPTDDQMADLAEAMRAVGRDISELELVANIPPPPFTDADGLLDLDAAIANAPELVERGYTTLLLKPSMFIDDVAEFEEFCRSALSKLVRAVNE</sequence>
<evidence type="ECO:0000313" key="6">
    <source>
        <dbReference type="EMBL" id="GCE44896.1"/>
    </source>
</evidence>
<proteinExistence type="predicted"/>
<evidence type="ECO:0000256" key="3">
    <source>
        <dbReference type="ARBA" id="ARBA00023002"/>
    </source>
</evidence>
<dbReference type="Gene3D" id="3.20.20.30">
    <property type="entry name" value="Luciferase-like domain"/>
    <property type="match status" value="1"/>
</dbReference>
<dbReference type="PANTHER" id="PTHR42847:SF4">
    <property type="entry name" value="ALKANESULFONATE MONOOXYGENASE-RELATED"/>
    <property type="match status" value="1"/>
</dbReference>
<dbReference type="InterPro" id="IPR036661">
    <property type="entry name" value="Luciferase-like_sf"/>
</dbReference>
<dbReference type="Pfam" id="PF00296">
    <property type="entry name" value="Bac_luciferase"/>
    <property type="match status" value="1"/>
</dbReference>
<accession>A0A402CMD1</accession>
<dbReference type="GO" id="GO:0016740">
    <property type="term" value="F:transferase activity"/>
    <property type="evidence" value="ECO:0007669"/>
    <property type="project" value="UniProtKB-KW"/>
</dbReference>
<dbReference type="PANTHER" id="PTHR42847">
    <property type="entry name" value="ALKANESULFONATE MONOOXYGENASE"/>
    <property type="match status" value="1"/>
</dbReference>
<dbReference type="EMBL" id="BHYM01000115">
    <property type="protein sequence ID" value="GCE44896.1"/>
    <property type="molecule type" value="Genomic_DNA"/>
</dbReference>
<keyword evidence="6" id="KW-0808">Transferase</keyword>
<protein>
    <submittedName>
        <fullName evidence="6">Hydride transferase 1</fullName>
    </submittedName>
</protein>
<evidence type="ECO:0000256" key="2">
    <source>
        <dbReference type="ARBA" id="ARBA00022643"/>
    </source>
</evidence>
<gene>
    <name evidence="6" type="ORF">Rhow_000522</name>
</gene>
<evidence type="ECO:0000313" key="7">
    <source>
        <dbReference type="Proteomes" id="UP000287519"/>
    </source>
</evidence>
<keyword evidence="4" id="KW-0503">Monooxygenase</keyword>
<comment type="caution">
    <text evidence="6">The sequence shown here is derived from an EMBL/GenBank/DDBJ whole genome shotgun (WGS) entry which is preliminary data.</text>
</comment>
<reference evidence="6 7" key="1">
    <citation type="submission" date="2018-11" db="EMBL/GenBank/DDBJ databases">
        <title>Microbial catabolism of amino acid.</title>
        <authorList>
            <person name="Hibi M."/>
            <person name="Ogawa J."/>
        </authorList>
    </citation>
    <scope>NUCLEOTIDE SEQUENCE [LARGE SCALE GENOMIC DNA]</scope>
    <source>
        <strain evidence="6 7">C31-06</strain>
    </source>
</reference>
<dbReference type="AlphaFoldDB" id="A0A402CMD1"/>
<dbReference type="GO" id="GO:0008726">
    <property type="term" value="F:alkanesulfonate monooxygenase activity"/>
    <property type="evidence" value="ECO:0007669"/>
    <property type="project" value="TreeGrafter"/>
</dbReference>
<keyword evidence="7" id="KW-1185">Reference proteome</keyword>
<evidence type="ECO:0000259" key="5">
    <source>
        <dbReference type="Pfam" id="PF00296"/>
    </source>
</evidence>
<name>A0A402CMD1_RHOWR</name>